<dbReference type="InterPro" id="IPR003915">
    <property type="entry name" value="PKD_2"/>
</dbReference>
<dbReference type="RefSeq" id="XP_035685609.1">
    <property type="nucleotide sequence ID" value="XM_035829716.1"/>
</dbReference>
<organism evidence="12 13">
    <name type="scientific">Branchiostoma floridae</name>
    <name type="common">Florida lancelet</name>
    <name type="synonym">Amphioxus</name>
    <dbReference type="NCBI Taxonomy" id="7739"/>
    <lineage>
        <taxon>Eukaryota</taxon>
        <taxon>Metazoa</taxon>
        <taxon>Chordata</taxon>
        <taxon>Cephalochordata</taxon>
        <taxon>Leptocardii</taxon>
        <taxon>Amphioxiformes</taxon>
        <taxon>Branchiostomatidae</taxon>
        <taxon>Branchiostoma</taxon>
    </lineage>
</organism>
<keyword evidence="7" id="KW-0325">Glycoprotein</keyword>
<dbReference type="InterPro" id="IPR051223">
    <property type="entry name" value="Polycystin"/>
</dbReference>
<evidence type="ECO:0000259" key="11">
    <source>
        <dbReference type="PROSITE" id="PS50095"/>
    </source>
</evidence>
<dbReference type="OMA" id="EMVIRIS"/>
<dbReference type="KEGG" id="bfo:118422201"/>
<accession>A0A9J7N0J5</accession>
<feature type="transmembrane region" description="Helical" evidence="10">
    <location>
        <begin position="681"/>
        <end position="701"/>
    </location>
</feature>
<dbReference type="PRINTS" id="PR01433">
    <property type="entry name" value="POLYCYSTIN2"/>
</dbReference>
<keyword evidence="6 10" id="KW-0472">Membrane</keyword>
<keyword evidence="5 10" id="KW-1133">Transmembrane helix</keyword>
<sequence>MLPEPPTGSTSNSRFGRDVEVNSMNLSPKQQVEMLKKEQKEMENTQRETAESIVTSLDHVADTLLALQPANVEYQTSFKTERVAVAVVRSPANEDIQVHAGGIVANIPGRESKTQTTDVLDLKMSVFQKNPYSWAESTGGQNISSPVAFVTMTENKAESITEKRRLNLDFPFLPAQPRGQPNDPTPLNGATKQPGVVEGNSKVSNGENMTHHAFVVPEDNVVPVVHLTWWATEATFHVYSAYGYLPTAEKHAEKRVVRVDGYETWLKGTNFSISFVPNTTDHDAANIPSKTLPKVSLIPPERMPAPHVYQLTVSTGSMFGAGTTSRVAFQLGGSEGKTAVKMLNPGGEALVRGSTLHFVMPVRESLGEVMTLHIWHDNSGKGDTSSWFLGSFVVRDVEKDVVHYFTCNDWLSERKGDGEVQKVVHASTEKELSSFSNVFNETTRDVFYDKQLWASAIVAAPGSSFTQAQRLSCCFTLLNTMMLASAMWSGAKTTTAGTRVFDLGFVRFTIQELYTSLMTILTVFPVNLVVVQLFRMEVPLTVSTPEMAIGTSKQSHLQKSVRRMARYVAWMAVFLVSTCSAFFVILYSMDWGKERSDAWMKAFILSFMGSISVVETLQIFVLGVVLAAIFSLPYLARPPAIPKDDLQLNLWNTTAPKKLLRPATVNLKSAKKKKELNKKSASTLMEFVLLLAFVALLFYAAQMDKDTLAFHERQTLSSSILNVYDTIRTPDQLYSWLEEVLLPTLHPSSWYNGRKMRYLDRQFAHNTAAFRIGPAHLTQMRQHPGTMAKEKHDGRGWDVQPGNTSCTSWRFLFPALSNHPNYSSDCKNIHSLDFPLGYGNAMSFINALKDSEYLDKYTESFTIDINFYNPNLKLFSVVHMVIDHSEIGSLMPEAKTTLFRLFQYESANDYTSLFLHIVFTLLFLVIHFKEVKSVVDTGWVYFTSPWNAVGWFSLISTATTISVFIKRYAVAADTLALVARSNGDLGFKDFVDLTTAAWWDACFKHVLGITVFINTISLLRIVRFSQTIGKLLALPGIMKEELLSFLVVAVVAFTAFISSGYLVFGSHIESYSDLYQTTYALFEMMLGRFFANEMLDSNPITGPIFFSTFMICIFILLVNFLMTIICDAISAGVDVTHDRELADHVWRSFNAMLGFHSPPNNQDKAGAPKLEELQANLRLLQEGLDESLDICNSLLPRDNRSRVNVRAPNAANTEASTSSAPSSATTVLTPPARRSDTTAAANIGSDVPEPAPQTLATIPGPVHTTKHSKPAIVTLYPTCGL</sequence>
<evidence type="ECO:0000256" key="4">
    <source>
        <dbReference type="ARBA" id="ARBA00022729"/>
    </source>
</evidence>
<feature type="transmembrane region" description="Helical" evidence="10">
    <location>
        <begin position="1003"/>
        <end position="1022"/>
    </location>
</feature>
<evidence type="ECO:0000256" key="10">
    <source>
        <dbReference type="SAM" id="Phobius"/>
    </source>
</evidence>
<feature type="compositionally biased region" description="Low complexity" evidence="9">
    <location>
        <begin position="1207"/>
        <end position="1232"/>
    </location>
</feature>
<name>A0A9J7N0J5_BRAFL</name>
<feature type="transmembrane region" description="Helical" evidence="10">
    <location>
        <begin position="567"/>
        <end position="587"/>
    </location>
</feature>
<evidence type="ECO:0000256" key="7">
    <source>
        <dbReference type="ARBA" id="ARBA00023180"/>
    </source>
</evidence>
<protein>
    <submittedName>
        <fullName evidence="13">Polycystic kidney disease protein 1-like 2</fullName>
    </submittedName>
</protein>
<dbReference type="PANTHER" id="PTHR10877">
    <property type="entry name" value="POLYCYSTIN FAMILY MEMBER"/>
    <property type="match status" value="1"/>
</dbReference>
<proteinExistence type="inferred from homology"/>
<gene>
    <name evidence="13" type="primary">LOC118422201</name>
</gene>
<evidence type="ECO:0000256" key="1">
    <source>
        <dbReference type="ARBA" id="ARBA00004141"/>
    </source>
</evidence>
<feature type="region of interest" description="Disordered" evidence="9">
    <location>
        <begin position="1"/>
        <end position="46"/>
    </location>
</feature>
<feature type="transmembrane region" description="Helical" evidence="10">
    <location>
        <begin position="910"/>
        <end position="928"/>
    </location>
</feature>
<keyword evidence="12" id="KW-1185">Reference proteome</keyword>
<evidence type="ECO:0000256" key="2">
    <source>
        <dbReference type="ARBA" id="ARBA00007200"/>
    </source>
</evidence>
<dbReference type="SUPFAM" id="SSF49723">
    <property type="entry name" value="Lipase/lipooxygenase domain (PLAT/LH2 domain)"/>
    <property type="match status" value="1"/>
</dbReference>
<feature type="transmembrane region" description="Helical" evidence="10">
    <location>
        <begin position="1103"/>
        <end position="1125"/>
    </location>
</feature>
<feature type="transmembrane region" description="Helical" evidence="10">
    <location>
        <begin position="607"/>
        <end position="635"/>
    </location>
</feature>
<dbReference type="Pfam" id="PF01477">
    <property type="entry name" value="PLAT"/>
    <property type="match status" value="1"/>
</dbReference>
<comment type="subcellular location">
    <subcellularLocation>
        <location evidence="1">Membrane</location>
        <topology evidence="1">Multi-pass membrane protein</topology>
    </subcellularLocation>
</comment>
<dbReference type="GeneID" id="118422201"/>
<dbReference type="GO" id="GO:0050982">
    <property type="term" value="P:detection of mechanical stimulus"/>
    <property type="evidence" value="ECO:0000318"/>
    <property type="project" value="GO_Central"/>
</dbReference>
<feature type="region of interest" description="Disordered" evidence="9">
    <location>
        <begin position="1202"/>
        <end position="1234"/>
    </location>
</feature>
<keyword evidence="3 10" id="KW-0812">Transmembrane</keyword>
<evidence type="ECO:0000256" key="6">
    <source>
        <dbReference type="ARBA" id="ARBA00023136"/>
    </source>
</evidence>
<dbReference type="Pfam" id="PF08016">
    <property type="entry name" value="PKD_channel"/>
    <property type="match status" value="1"/>
</dbReference>
<dbReference type="InterPro" id="IPR046791">
    <property type="entry name" value="Polycystin_dom"/>
</dbReference>
<dbReference type="Pfam" id="PF20519">
    <property type="entry name" value="Polycystin_dom"/>
    <property type="match status" value="1"/>
</dbReference>
<dbReference type="Gene3D" id="2.60.60.20">
    <property type="entry name" value="PLAT/LH2 domain"/>
    <property type="match status" value="1"/>
</dbReference>
<evidence type="ECO:0000256" key="5">
    <source>
        <dbReference type="ARBA" id="ARBA00022989"/>
    </source>
</evidence>
<feature type="region of interest" description="Disordered" evidence="9">
    <location>
        <begin position="176"/>
        <end position="201"/>
    </location>
</feature>
<evidence type="ECO:0000256" key="3">
    <source>
        <dbReference type="ARBA" id="ARBA00022692"/>
    </source>
</evidence>
<evidence type="ECO:0000313" key="13">
    <source>
        <dbReference type="RefSeq" id="XP_035685609.1"/>
    </source>
</evidence>
<dbReference type="GO" id="GO:0016020">
    <property type="term" value="C:membrane"/>
    <property type="evidence" value="ECO:0000318"/>
    <property type="project" value="GO_Central"/>
</dbReference>
<keyword evidence="4" id="KW-0732">Signal</keyword>
<feature type="domain" description="PLAT" evidence="11">
    <location>
        <begin position="307"/>
        <end position="425"/>
    </location>
</feature>
<feature type="compositionally biased region" description="Basic and acidic residues" evidence="9">
    <location>
        <begin position="34"/>
        <end position="46"/>
    </location>
</feature>
<dbReference type="InterPro" id="IPR036392">
    <property type="entry name" value="PLAT/LH2_dom_sf"/>
</dbReference>
<dbReference type="InterPro" id="IPR001024">
    <property type="entry name" value="PLAT/LH2_dom"/>
</dbReference>
<feature type="transmembrane region" description="Helical" evidence="10">
    <location>
        <begin position="940"/>
        <end position="965"/>
    </location>
</feature>
<reference evidence="12" key="1">
    <citation type="journal article" date="2020" name="Nat. Ecol. Evol.">
        <title>Deeply conserved synteny resolves early events in vertebrate evolution.</title>
        <authorList>
            <person name="Simakov O."/>
            <person name="Marletaz F."/>
            <person name="Yue J.X."/>
            <person name="O'Connell B."/>
            <person name="Jenkins J."/>
            <person name="Brandt A."/>
            <person name="Calef R."/>
            <person name="Tung C.H."/>
            <person name="Huang T.K."/>
            <person name="Schmutz J."/>
            <person name="Satoh N."/>
            <person name="Yu J.K."/>
            <person name="Putnam N.H."/>
            <person name="Green R.E."/>
            <person name="Rokhsar D.S."/>
        </authorList>
    </citation>
    <scope>NUCLEOTIDE SEQUENCE [LARGE SCALE GENOMIC DNA]</scope>
    <source>
        <strain evidence="12">S238N-H82</strain>
    </source>
</reference>
<dbReference type="InterPro" id="IPR013122">
    <property type="entry name" value="PKD1_2_channel"/>
</dbReference>
<dbReference type="GO" id="GO:0005509">
    <property type="term" value="F:calcium ion binding"/>
    <property type="evidence" value="ECO:0007669"/>
    <property type="project" value="InterPro"/>
</dbReference>
<dbReference type="Proteomes" id="UP000001554">
    <property type="component" value="Chromosome 9"/>
</dbReference>
<dbReference type="SMART" id="SM00308">
    <property type="entry name" value="LH2"/>
    <property type="match status" value="1"/>
</dbReference>
<comment type="similarity">
    <text evidence="2">Belongs to the polycystin family.</text>
</comment>
<feature type="transmembrane region" description="Helical" evidence="10">
    <location>
        <begin position="513"/>
        <end position="534"/>
    </location>
</feature>
<dbReference type="GO" id="GO:0005262">
    <property type="term" value="F:calcium channel activity"/>
    <property type="evidence" value="ECO:0000318"/>
    <property type="project" value="GO_Central"/>
</dbReference>
<feature type="transmembrane region" description="Helical" evidence="10">
    <location>
        <begin position="1042"/>
        <end position="1062"/>
    </location>
</feature>
<evidence type="ECO:0000256" key="8">
    <source>
        <dbReference type="PROSITE-ProRule" id="PRU00152"/>
    </source>
</evidence>
<evidence type="ECO:0000313" key="12">
    <source>
        <dbReference type="Proteomes" id="UP000001554"/>
    </source>
</evidence>
<dbReference type="OrthoDB" id="5322100at2759"/>
<evidence type="ECO:0000256" key="9">
    <source>
        <dbReference type="SAM" id="MobiDB-lite"/>
    </source>
</evidence>
<comment type="caution">
    <text evidence="8">Lacks conserved residue(s) required for the propagation of feature annotation.</text>
</comment>
<reference evidence="13" key="2">
    <citation type="submission" date="2025-08" db="UniProtKB">
        <authorList>
            <consortium name="RefSeq"/>
        </authorList>
    </citation>
    <scope>IDENTIFICATION</scope>
    <source>
        <strain evidence="13">S238N-H82</strain>
        <tissue evidence="13">Testes</tissue>
    </source>
</reference>
<dbReference type="PANTHER" id="PTHR10877:SF194">
    <property type="entry name" value="LOCATION OF VULVA DEFECTIVE 1"/>
    <property type="match status" value="1"/>
</dbReference>
<dbReference type="PROSITE" id="PS50095">
    <property type="entry name" value="PLAT"/>
    <property type="match status" value="1"/>
</dbReference>